<evidence type="ECO:0000313" key="2">
    <source>
        <dbReference type="EMBL" id="KAK4303497.1"/>
    </source>
</evidence>
<feature type="compositionally biased region" description="Gly residues" evidence="1">
    <location>
        <begin position="25"/>
        <end position="35"/>
    </location>
</feature>
<evidence type="ECO:0000313" key="3">
    <source>
        <dbReference type="Proteomes" id="UP001292094"/>
    </source>
</evidence>
<organism evidence="2 3">
    <name type="scientific">Petrolisthes manimaculis</name>
    <dbReference type="NCBI Taxonomy" id="1843537"/>
    <lineage>
        <taxon>Eukaryota</taxon>
        <taxon>Metazoa</taxon>
        <taxon>Ecdysozoa</taxon>
        <taxon>Arthropoda</taxon>
        <taxon>Crustacea</taxon>
        <taxon>Multicrustacea</taxon>
        <taxon>Malacostraca</taxon>
        <taxon>Eumalacostraca</taxon>
        <taxon>Eucarida</taxon>
        <taxon>Decapoda</taxon>
        <taxon>Pleocyemata</taxon>
        <taxon>Anomura</taxon>
        <taxon>Galatheoidea</taxon>
        <taxon>Porcellanidae</taxon>
        <taxon>Petrolisthes</taxon>
    </lineage>
</organism>
<dbReference type="EMBL" id="JAWZYT010002576">
    <property type="protein sequence ID" value="KAK4303497.1"/>
    <property type="molecule type" value="Genomic_DNA"/>
</dbReference>
<gene>
    <name evidence="2" type="ORF">Pmani_024506</name>
</gene>
<accession>A0AAE1TZA9</accession>
<name>A0AAE1TZA9_9EUCA</name>
<sequence length="75" mass="7833">MGYMWRGVGEGQVGGGTVRDVGVRGKTGTGSGGWSEGQNPRRGVSQVCLVVVVGSGYGVVDDRSQLALIFPWHLV</sequence>
<evidence type="ECO:0000256" key="1">
    <source>
        <dbReference type="SAM" id="MobiDB-lite"/>
    </source>
</evidence>
<reference evidence="2" key="1">
    <citation type="submission" date="2023-11" db="EMBL/GenBank/DDBJ databases">
        <title>Genome assemblies of two species of porcelain crab, Petrolisthes cinctipes and Petrolisthes manimaculis (Anomura: Porcellanidae).</title>
        <authorList>
            <person name="Angst P."/>
        </authorList>
    </citation>
    <scope>NUCLEOTIDE SEQUENCE</scope>
    <source>
        <strain evidence="2">PB745_02</strain>
        <tissue evidence="2">Gill</tissue>
    </source>
</reference>
<dbReference type="AlphaFoldDB" id="A0AAE1TZA9"/>
<protein>
    <submittedName>
        <fullName evidence="2">Uncharacterized protein</fullName>
    </submittedName>
</protein>
<keyword evidence="3" id="KW-1185">Reference proteome</keyword>
<comment type="caution">
    <text evidence="2">The sequence shown here is derived from an EMBL/GenBank/DDBJ whole genome shotgun (WGS) entry which is preliminary data.</text>
</comment>
<dbReference type="Proteomes" id="UP001292094">
    <property type="component" value="Unassembled WGS sequence"/>
</dbReference>
<proteinExistence type="predicted"/>
<feature type="region of interest" description="Disordered" evidence="1">
    <location>
        <begin position="15"/>
        <end position="41"/>
    </location>
</feature>